<evidence type="ECO:0000259" key="1">
    <source>
        <dbReference type="PROSITE" id="PS50011"/>
    </source>
</evidence>
<organism evidence="2">
    <name type="scientific">viral metagenome</name>
    <dbReference type="NCBI Taxonomy" id="1070528"/>
    <lineage>
        <taxon>unclassified sequences</taxon>
        <taxon>metagenomes</taxon>
        <taxon>organismal metagenomes</taxon>
    </lineage>
</organism>
<evidence type="ECO:0000313" key="2">
    <source>
        <dbReference type="EMBL" id="QHU20277.1"/>
    </source>
</evidence>
<dbReference type="PROSITE" id="PS50011">
    <property type="entry name" value="PROTEIN_KINASE_DOM"/>
    <property type="match status" value="1"/>
</dbReference>
<dbReference type="EMBL" id="MN740966">
    <property type="protein sequence ID" value="QHU20277.1"/>
    <property type="molecule type" value="Genomic_DNA"/>
</dbReference>
<feature type="domain" description="Protein kinase" evidence="1">
    <location>
        <begin position="5"/>
        <end position="42"/>
    </location>
</feature>
<dbReference type="InterPro" id="IPR017441">
    <property type="entry name" value="Protein_kinase_ATP_BS"/>
</dbReference>
<dbReference type="Gene3D" id="3.30.200.20">
    <property type="entry name" value="Phosphorylase Kinase, domain 1"/>
    <property type="match status" value="1"/>
</dbReference>
<dbReference type="SUPFAM" id="SSF56112">
    <property type="entry name" value="Protein kinase-like (PK-like)"/>
    <property type="match status" value="1"/>
</dbReference>
<dbReference type="GO" id="GO:0005524">
    <property type="term" value="F:ATP binding"/>
    <property type="evidence" value="ECO:0007669"/>
    <property type="project" value="InterPro"/>
</dbReference>
<reference evidence="2" key="1">
    <citation type="journal article" date="2020" name="Nature">
        <title>Giant virus diversity and host interactions through global metagenomics.</title>
        <authorList>
            <person name="Schulz F."/>
            <person name="Roux S."/>
            <person name="Paez-Espino D."/>
            <person name="Jungbluth S."/>
            <person name="Walsh D.A."/>
            <person name="Denef V.J."/>
            <person name="McMahon K.D."/>
            <person name="Konstantinidis K.T."/>
            <person name="Eloe-Fadrosh E.A."/>
            <person name="Kyrpides N.C."/>
            <person name="Woyke T."/>
        </authorList>
    </citation>
    <scope>NUCLEOTIDE SEQUENCE</scope>
    <source>
        <strain evidence="2">GVMAG-S-3300013014-136</strain>
    </source>
</reference>
<dbReference type="InterPro" id="IPR000719">
    <property type="entry name" value="Prot_kinase_dom"/>
</dbReference>
<proteinExistence type="predicted"/>
<dbReference type="InterPro" id="IPR011009">
    <property type="entry name" value="Kinase-like_dom_sf"/>
</dbReference>
<dbReference type="PROSITE" id="PS00107">
    <property type="entry name" value="PROTEIN_KINASE_ATP"/>
    <property type="match status" value="1"/>
</dbReference>
<name>A0A6C0KUA9_9ZZZZ</name>
<dbReference type="GO" id="GO:0004672">
    <property type="term" value="F:protein kinase activity"/>
    <property type="evidence" value="ECO:0007669"/>
    <property type="project" value="InterPro"/>
</dbReference>
<dbReference type="Pfam" id="PF00069">
    <property type="entry name" value="Pkinase"/>
    <property type="match status" value="1"/>
</dbReference>
<protein>
    <recommendedName>
        <fullName evidence="1">Protein kinase domain-containing protein</fullName>
    </recommendedName>
</protein>
<sequence length="42" mass="4830">MEDDYTVLEKLGEGSFGKVFKVLSKKDGENYALKQVNYNEDK</sequence>
<dbReference type="AlphaFoldDB" id="A0A6C0KUA9"/>
<accession>A0A6C0KUA9</accession>